<dbReference type="AlphaFoldDB" id="A0AAD0VCV1"/>
<feature type="region of interest" description="Disordered" evidence="1">
    <location>
        <begin position="1"/>
        <end position="20"/>
    </location>
</feature>
<dbReference type="Proteomes" id="UP000253779">
    <property type="component" value="Chromosome"/>
</dbReference>
<gene>
    <name evidence="2" type="ORF">DTW94_02075</name>
</gene>
<accession>A0AAD0VCV1</accession>
<evidence type="ECO:0000313" key="2">
    <source>
        <dbReference type="EMBL" id="AXI70191.1"/>
    </source>
</evidence>
<reference evidence="2 3" key="1">
    <citation type="submission" date="2018-07" db="EMBL/GenBank/DDBJ databases">
        <title>Complete genome sequence of soil actinomycete Streptomyces cavourensis tj430.</title>
        <authorList>
            <person name="Wang P."/>
            <person name="Huang Y."/>
        </authorList>
    </citation>
    <scope>NUCLEOTIDE SEQUENCE [LARGE SCALE GENOMIC DNA]</scope>
    <source>
        <strain evidence="2 3">TJ430</strain>
    </source>
</reference>
<protein>
    <recommendedName>
        <fullName evidence="4">DNA-directed RNA polymerase specialized sigma24 family protein</fullName>
    </recommendedName>
</protein>
<sequence>MPIHPPQQQQHRSAPAPGRPLGVQQAEAALVEHYPRLVRLAYVVLPPALGRHRRVLAAHGAVQRALPGARAVPPPASRVPAQSRRRSPEEAAEAVGAETVGADAAKGPVSAPYAWMRLRVLRTALAYERRPRWWPGRLPAPAALRPTLPVVWGLRLFPRAGGADELALDRALSGVPGAVRAAFALQLLEGLTESGARALLAETGADDPAGAVRRAAGLGTPDRAGAQVLLRSGEFDPCSVQTRPSDLLRRRHRTRAVALAAALCVVAGAVVVAAERGVQGAGDEGAGVSVPALDPAALLRTAAEQWADTSRIDFTAWPVRGDRRGDDELLGRALRAWAEPSEAVRVSATPGTVDVPPAQPPQLLFAGEVDGAAVVLFHDRGVRVVRYAEPLAAGDGAALDFARTDDADVTTAAAVVVSRTGDTARFLLAPWISTATTRDLLAPGTPDRPLEVAPDGVTAPVERPAAGGGCDSWPVLRLRSSERIVENHAFLLTDLGDLAPTHLTYTPKPGGGAPARQPREATGPEALGAWARTACSLRALSGSGVRAVNNWAFAEQRLPEGGARAEWLCTRADTWRGPGRVLVQFLPPAGSPTTPAAVVADRNDTALCSRFGQHILAGTQWKAASGRWYVLAAGSRAVDRIEATGQVRGTADGPTLAVRAPRDASVRLTAGLREGGTLSAVR</sequence>
<organism evidence="2 3">
    <name type="scientific">Streptomyces cavourensis</name>
    <dbReference type="NCBI Taxonomy" id="67258"/>
    <lineage>
        <taxon>Bacteria</taxon>
        <taxon>Bacillati</taxon>
        <taxon>Actinomycetota</taxon>
        <taxon>Actinomycetes</taxon>
        <taxon>Kitasatosporales</taxon>
        <taxon>Streptomycetaceae</taxon>
        <taxon>Streptomyces</taxon>
    </lineage>
</organism>
<feature type="compositionally biased region" description="Polar residues" evidence="1">
    <location>
        <begin position="1"/>
        <end position="12"/>
    </location>
</feature>
<dbReference type="EMBL" id="CP030930">
    <property type="protein sequence ID" value="AXI70191.1"/>
    <property type="molecule type" value="Genomic_DNA"/>
</dbReference>
<feature type="region of interest" description="Disordered" evidence="1">
    <location>
        <begin position="66"/>
        <end position="99"/>
    </location>
</feature>
<evidence type="ECO:0000313" key="3">
    <source>
        <dbReference type="Proteomes" id="UP000253779"/>
    </source>
</evidence>
<evidence type="ECO:0008006" key="4">
    <source>
        <dbReference type="Google" id="ProtNLM"/>
    </source>
</evidence>
<dbReference type="RefSeq" id="WP_114929142.1">
    <property type="nucleotide sequence ID" value="NZ_CP030930.1"/>
</dbReference>
<name>A0AAD0VCV1_9ACTN</name>
<evidence type="ECO:0000256" key="1">
    <source>
        <dbReference type="SAM" id="MobiDB-lite"/>
    </source>
</evidence>
<proteinExistence type="predicted"/>